<comment type="caution">
    <text evidence="2">The sequence shown here is derived from an EMBL/GenBank/DDBJ whole genome shotgun (WGS) entry which is preliminary data.</text>
</comment>
<organism evidence="2 3">
    <name type="scientific">Streptomyces boetiae</name>
    <dbReference type="NCBI Taxonomy" id="3075541"/>
    <lineage>
        <taxon>Bacteria</taxon>
        <taxon>Bacillati</taxon>
        <taxon>Actinomycetota</taxon>
        <taxon>Actinomycetes</taxon>
        <taxon>Kitasatosporales</taxon>
        <taxon>Streptomycetaceae</taxon>
        <taxon>Streptomyces</taxon>
    </lineage>
</organism>
<dbReference type="Gene3D" id="3.40.190.10">
    <property type="entry name" value="Periplasmic binding protein-like II"/>
    <property type="match status" value="2"/>
</dbReference>
<dbReference type="RefSeq" id="WP_311632525.1">
    <property type="nucleotide sequence ID" value="NZ_JAVREN010000040.1"/>
</dbReference>
<evidence type="ECO:0000313" key="2">
    <source>
        <dbReference type="EMBL" id="MDT0309562.1"/>
    </source>
</evidence>
<protein>
    <submittedName>
        <fullName evidence="2">Extracellular solute-binding protein</fullName>
    </submittedName>
</protein>
<reference evidence="3" key="1">
    <citation type="submission" date="2023-07" db="EMBL/GenBank/DDBJ databases">
        <title>30 novel species of actinomycetes from the DSMZ collection.</title>
        <authorList>
            <person name="Nouioui I."/>
        </authorList>
    </citation>
    <scope>NUCLEOTIDE SEQUENCE [LARGE SCALE GENOMIC DNA]</scope>
    <source>
        <strain evidence="3">DSM 44917</strain>
    </source>
</reference>
<dbReference type="EMBL" id="JAVREN010000040">
    <property type="protein sequence ID" value="MDT0309562.1"/>
    <property type="molecule type" value="Genomic_DNA"/>
</dbReference>
<feature type="signal peptide" evidence="1">
    <location>
        <begin position="1"/>
        <end position="27"/>
    </location>
</feature>
<dbReference type="PROSITE" id="PS51257">
    <property type="entry name" value="PROKAR_LIPOPROTEIN"/>
    <property type="match status" value="1"/>
</dbReference>
<evidence type="ECO:0000313" key="3">
    <source>
        <dbReference type="Proteomes" id="UP001183388"/>
    </source>
</evidence>
<evidence type="ECO:0000256" key="1">
    <source>
        <dbReference type="SAM" id="SignalP"/>
    </source>
</evidence>
<keyword evidence="3" id="KW-1185">Reference proteome</keyword>
<sequence>MTLPRIPTRRSVRAALAAAAATLSLLAASGCGGSGDGGGQTFTIWHYEDPEGALGTAWQAAIEEFERTHPDVTVEFELRTFDQMQQTSGMVLNSDEAPDLMEYNKGNATAGLLSSQGLLTDLTEVAQERGWADMLGENLSTAARYDDSGRMGGDRWYGIPNYGEYVLMYYNQDMFEEYGIEVPTDQASFETALRRFADEGVTPIANAGNDHPAQHWLYLLALTQADQEWVENYQFRGETDFGGPEWTYAAETYREWLDRGYFAEDSVGLVGNDMTESFVAGEHPIMVGGNWWYGGLADDIRDFEWGALPYPGSELAPGSAGNLWVVPARSQQQELAYDFIDITMSPEIQALLGNEGSVPVSVDPADIEDERARDVITGFQSLEENNGLALYADWPIAGYYDTYVAAVQNLMNGARPEDLLDEIAGPYEEFAASLG</sequence>
<proteinExistence type="predicted"/>
<gene>
    <name evidence="2" type="ORF">RM780_21755</name>
</gene>
<dbReference type="InterPro" id="IPR006059">
    <property type="entry name" value="SBP"/>
</dbReference>
<name>A0ABU2LE57_9ACTN</name>
<accession>A0ABU2LE57</accession>
<dbReference type="Proteomes" id="UP001183388">
    <property type="component" value="Unassembled WGS sequence"/>
</dbReference>
<dbReference type="PANTHER" id="PTHR43649">
    <property type="entry name" value="ARABINOSE-BINDING PROTEIN-RELATED"/>
    <property type="match status" value="1"/>
</dbReference>
<dbReference type="SUPFAM" id="SSF53850">
    <property type="entry name" value="Periplasmic binding protein-like II"/>
    <property type="match status" value="1"/>
</dbReference>
<keyword evidence="1" id="KW-0732">Signal</keyword>
<dbReference type="InterPro" id="IPR050490">
    <property type="entry name" value="Bact_solute-bd_prot1"/>
</dbReference>
<dbReference type="Pfam" id="PF01547">
    <property type="entry name" value="SBP_bac_1"/>
    <property type="match status" value="1"/>
</dbReference>
<feature type="chain" id="PRO_5046667544" evidence="1">
    <location>
        <begin position="28"/>
        <end position="435"/>
    </location>
</feature>